<evidence type="ECO:0000313" key="1">
    <source>
        <dbReference type="Ensembl" id="ENSBMSP00010002424.1"/>
    </source>
</evidence>
<sequence>MPLPLCALRFPSNVLLPLPHLEGSFSPQQVMLAILSTPSLGRWPLTFPHGGHLDGFC</sequence>
<reference evidence="1" key="1">
    <citation type="submission" date="2023-09" db="UniProtKB">
        <authorList>
            <consortium name="Ensembl"/>
        </authorList>
    </citation>
    <scope>IDENTIFICATION</scope>
</reference>
<protein>
    <submittedName>
        <fullName evidence="1">Uncharacterized protein</fullName>
    </submittedName>
</protein>
<name>A0A8C0CBR3_BALMU</name>
<dbReference type="AlphaFoldDB" id="A0A8C0CBR3"/>
<organism evidence="1">
    <name type="scientific">Balaenoptera musculus</name>
    <name type="common">Blue whale</name>
    <dbReference type="NCBI Taxonomy" id="9771"/>
    <lineage>
        <taxon>Eukaryota</taxon>
        <taxon>Metazoa</taxon>
        <taxon>Chordata</taxon>
        <taxon>Craniata</taxon>
        <taxon>Vertebrata</taxon>
        <taxon>Euteleostomi</taxon>
        <taxon>Mammalia</taxon>
        <taxon>Eutheria</taxon>
        <taxon>Laurasiatheria</taxon>
        <taxon>Artiodactyla</taxon>
        <taxon>Whippomorpha</taxon>
        <taxon>Cetacea</taxon>
        <taxon>Mysticeti</taxon>
        <taxon>Balaenopteridae</taxon>
        <taxon>Balaenoptera</taxon>
    </lineage>
</organism>
<accession>A0A8C0CBR3</accession>
<dbReference type="Ensembl" id="ENSBMST00010002682.1">
    <property type="protein sequence ID" value="ENSBMSP00010002424.1"/>
    <property type="gene ID" value="ENSBMSG00010001853.1"/>
</dbReference>
<proteinExistence type="predicted"/>